<comment type="caution">
    <text evidence="2">The sequence shown here is derived from an EMBL/GenBank/DDBJ whole genome shotgun (WGS) entry which is preliminary data.</text>
</comment>
<evidence type="ECO:0000313" key="2">
    <source>
        <dbReference type="EMBL" id="HJD43744.1"/>
    </source>
</evidence>
<dbReference type="Proteomes" id="UP000823889">
    <property type="component" value="Unassembled WGS sequence"/>
</dbReference>
<reference evidence="2" key="2">
    <citation type="submission" date="2021-04" db="EMBL/GenBank/DDBJ databases">
        <authorList>
            <person name="Gilroy R."/>
        </authorList>
    </citation>
    <scope>NUCLEOTIDE SEQUENCE</scope>
    <source>
        <strain evidence="2">9264</strain>
    </source>
</reference>
<accession>A0A9D2U8X2</accession>
<protein>
    <submittedName>
        <fullName evidence="2">Uncharacterized protein</fullName>
    </submittedName>
</protein>
<evidence type="ECO:0000256" key="1">
    <source>
        <dbReference type="SAM" id="Phobius"/>
    </source>
</evidence>
<evidence type="ECO:0000313" key="3">
    <source>
        <dbReference type="Proteomes" id="UP000823889"/>
    </source>
</evidence>
<keyword evidence="1" id="KW-1133">Transmembrane helix</keyword>
<name>A0A9D2U8X2_9BURK</name>
<feature type="transmembrane region" description="Helical" evidence="1">
    <location>
        <begin position="39"/>
        <end position="59"/>
    </location>
</feature>
<keyword evidence="1" id="KW-0472">Membrane</keyword>
<proteinExistence type="predicted"/>
<dbReference type="EMBL" id="DWUQ01000035">
    <property type="protein sequence ID" value="HJD43744.1"/>
    <property type="molecule type" value="Genomic_DNA"/>
</dbReference>
<gene>
    <name evidence="2" type="ORF">H9906_01775</name>
</gene>
<organism evidence="2 3">
    <name type="scientific">Candidatus Paenalcaligenes intestinipullorum</name>
    <dbReference type="NCBI Taxonomy" id="2838718"/>
    <lineage>
        <taxon>Bacteria</taxon>
        <taxon>Pseudomonadati</taxon>
        <taxon>Pseudomonadota</taxon>
        <taxon>Betaproteobacteria</taxon>
        <taxon>Burkholderiales</taxon>
        <taxon>Alcaligenaceae</taxon>
        <taxon>Paenalcaligenes</taxon>
    </lineage>
</organism>
<reference evidence="2" key="1">
    <citation type="journal article" date="2021" name="PeerJ">
        <title>Extensive microbial diversity within the chicken gut microbiome revealed by metagenomics and culture.</title>
        <authorList>
            <person name="Gilroy R."/>
            <person name="Ravi A."/>
            <person name="Getino M."/>
            <person name="Pursley I."/>
            <person name="Horton D.L."/>
            <person name="Alikhan N.F."/>
            <person name="Baker D."/>
            <person name="Gharbi K."/>
            <person name="Hall N."/>
            <person name="Watson M."/>
            <person name="Adriaenssens E.M."/>
            <person name="Foster-Nyarko E."/>
            <person name="Jarju S."/>
            <person name="Secka A."/>
            <person name="Antonio M."/>
            <person name="Oren A."/>
            <person name="Chaudhuri R.R."/>
            <person name="La Ragione R."/>
            <person name="Hildebrand F."/>
            <person name="Pallen M.J."/>
        </authorList>
    </citation>
    <scope>NUCLEOTIDE SEQUENCE</scope>
    <source>
        <strain evidence="2">9264</strain>
    </source>
</reference>
<keyword evidence="1" id="KW-0812">Transmembrane</keyword>
<dbReference type="AlphaFoldDB" id="A0A9D2U8X2"/>
<sequence>MTFELIIVAALAIVSLWRLVKFGTIVFNTDTPPTLKKMAWIRAIIAALILIACVLWYNLVYNSVEGQAERREEQQSALCHDVLKAYAATTLAVSEHDKGQYRYEFPLIPNPERSKAIESCRFEISAKVDRLSMDTLDKDQATFTAFMRYVPVDDEWQLEELSWDK</sequence>
<feature type="transmembrane region" description="Helical" evidence="1">
    <location>
        <begin position="6"/>
        <end position="27"/>
    </location>
</feature>